<dbReference type="EMBL" id="VTPC01090741">
    <property type="protein sequence ID" value="KAF2881415.1"/>
    <property type="molecule type" value="Genomic_DNA"/>
</dbReference>
<reference evidence="1" key="1">
    <citation type="submission" date="2019-08" db="EMBL/GenBank/DDBJ databases">
        <title>The genome of the North American firefly Photinus pyralis.</title>
        <authorList>
            <consortium name="Photinus pyralis genome working group"/>
            <person name="Fallon T.R."/>
            <person name="Sander Lower S.E."/>
            <person name="Weng J.-K."/>
        </authorList>
    </citation>
    <scope>NUCLEOTIDE SEQUENCE</scope>
    <source>
        <strain evidence="1">TRF0915ILg1</strain>
        <tissue evidence="1">Whole body</tissue>
    </source>
</reference>
<sequence>MRSKNVELQKRVLNRCDESFENFVRKARELGNELEVECKFPKMNLVRRRKKKFFLQYKTFDELSTLDPKQHFRVNFYFQSLDLVNTSIEERFQLLSNHEDTFGFLCKMQCINDKELRKCCTELDLKLSDKEKN</sequence>
<dbReference type="AlphaFoldDB" id="A0A8K0FWG8"/>
<keyword evidence="2" id="KW-1185">Reference proteome</keyword>
<name>A0A8K0FWG8_IGNLU</name>
<accession>A0A8K0FWG8</accession>
<comment type="caution">
    <text evidence="1">The sequence shown here is derived from an EMBL/GenBank/DDBJ whole genome shotgun (WGS) entry which is preliminary data.</text>
</comment>
<organism evidence="1 2">
    <name type="scientific">Ignelater luminosus</name>
    <name type="common">Cucubano</name>
    <name type="synonym">Pyrophorus luminosus</name>
    <dbReference type="NCBI Taxonomy" id="2038154"/>
    <lineage>
        <taxon>Eukaryota</taxon>
        <taxon>Metazoa</taxon>
        <taxon>Ecdysozoa</taxon>
        <taxon>Arthropoda</taxon>
        <taxon>Hexapoda</taxon>
        <taxon>Insecta</taxon>
        <taxon>Pterygota</taxon>
        <taxon>Neoptera</taxon>
        <taxon>Endopterygota</taxon>
        <taxon>Coleoptera</taxon>
        <taxon>Polyphaga</taxon>
        <taxon>Elateriformia</taxon>
        <taxon>Elateroidea</taxon>
        <taxon>Elateridae</taxon>
        <taxon>Agrypninae</taxon>
        <taxon>Pyrophorini</taxon>
        <taxon>Ignelater</taxon>
    </lineage>
</organism>
<gene>
    <name evidence="1" type="ORF">ILUMI_24755</name>
</gene>
<evidence type="ECO:0000313" key="2">
    <source>
        <dbReference type="Proteomes" id="UP000801492"/>
    </source>
</evidence>
<proteinExistence type="predicted"/>
<dbReference type="Proteomes" id="UP000801492">
    <property type="component" value="Unassembled WGS sequence"/>
</dbReference>
<dbReference type="OrthoDB" id="6730233at2759"/>
<protein>
    <submittedName>
        <fullName evidence="1">Uncharacterized protein</fullName>
    </submittedName>
</protein>
<evidence type="ECO:0000313" key="1">
    <source>
        <dbReference type="EMBL" id="KAF2881415.1"/>
    </source>
</evidence>